<dbReference type="FunFam" id="3.40.50.2000:FF:000807">
    <property type="entry name" value="Alpha-glucan phosphorylase 2, cytosolic"/>
    <property type="match status" value="1"/>
</dbReference>
<dbReference type="PANTHER" id="PTHR11468">
    <property type="entry name" value="GLYCOGEN PHOSPHORYLASE"/>
    <property type="match status" value="1"/>
</dbReference>
<evidence type="ECO:0000256" key="4">
    <source>
        <dbReference type="ARBA" id="ARBA00022600"/>
    </source>
</evidence>
<keyword evidence="13" id="KW-1185">Reference proteome</keyword>
<keyword evidence="5 11" id="KW-0328">Glycosyltransferase</keyword>
<evidence type="ECO:0000313" key="13">
    <source>
        <dbReference type="Proteomes" id="UP000175744"/>
    </source>
</evidence>
<gene>
    <name evidence="12" type="primary">glgP</name>
    <name evidence="12" type="ORF">CLOACE_07500</name>
</gene>
<keyword evidence="6 11" id="KW-0808">Transferase</keyword>
<sequence length="800" mass="93141">MGFNKEYFKKVYLNNLCTLCETNLEEATLLDKYNALVYTIRDDLYKKWVNTNKIRKENNVKKVYYFSLEFLPGKLLDRNLIYLGIKDLCNEALEEMGISLKELEELEEDAALGNGGLGRLAACFLDSMASLQLPGCGCGIKYKYGLFKQKIINGYQVEEEDNWLKSGGLWGITKIDKCVEVKFGGNVKSIYENNKLIFKEENYHSILAEPYDVPVLGYKNEFVNTLRLWRAKSKKDFDFDYFSLGEYLKAVEEKVDIESISYVLYPDDNNYKNKVLRLKQQYFLVSASIQSIINEYKKSNKINSFHEKIAIHINDTHPTLAIPELMRILIDYEGLSWQEAWHITVNTISYTNHTIMPEALEKWPLHMVKELLPRVYMIIEEINKRFYERVLREKGEQKAKNIAIIFNNEINMAKLAIVGSHSVNGVAKLHTNILKSEVMRDFYDIYPERFNNKTNGITHRRFLLKSNTKLSNLISESIGDCWIKSPKELKKLESFAEDKSFCEKLQCIKKENKIELSKIIKDSTGIIVDENSIFDVQIKRFHLYKRQLLNVLNIIYMYNEVLQNRDVFPRTFIFSGKAARGYYEAKQVIKLINALGEKINKDSRVKDKIKVVFLENYRVSLSERIFPAADVSEQISTASKEASGTGNMKFMMNGAITLGTLDGANVEILEAVGKENIVTFGLKAEEVLNYYKNRNYNPFEVYNREPIIKNSVDKLVNGFLDINRDEFKVLYNELLRRDEYFVLKDFMEYIKAQKKIEQLYKNTNVWNKISITNIANSARFSSDRTIKEYAKEIWNIENIK</sequence>
<dbReference type="STRING" id="1121290.CLAOCE_07500"/>
<evidence type="ECO:0000256" key="8">
    <source>
        <dbReference type="ARBA" id="ARBA00023277"/>
    </source>
</evidence>
<evidence type="ECO:0000313" key="12">
    <source>
        <dbReference type="EMBL" id="OFI06767.1"/>
    </source>
</evidence>
<proteinExistence type="inferred from homology"/>
<dbReference type="RefSeq" id="WP_139141310.1">
    <property type="nucleotide sequence ID" value="NZ_LZFO01000008.1"/>
</dbReference>
<dbReference type="AlphaFoldDB" id="A0A1E8F030"/>
<dbReference type="Gene3D" id="3.40.50.2000">
    <property type="entry name" value="Glycogen Phosphorylase B"/>
    <property type="match status" value="2"/>
</dbReference>
<dbReference type="CDD" id="cd04300">
    <property type="entry name" value="GT35_Glycogen_Phosphorylase"/>
    <property type="match status" value="1"/>
</dbReference>
<dbReference type="PROSITE" id="PS00102">
    <property type="entry name" value="PHOSPHORYLASE"/>
    <property type="match status" value="1"/>
</dbReference>
<dbReference type="PATRIC" id="fig|1121290.3.peg.759"/>
<dbReference type="GO" id="GO:0030170">
    <property type="term" value="F:pyridoxal phosphate binding"/>
    <property type="evidence" value="ECO:0007669"/>
    <property type="project" value="InterPro"/>
</dbReference>
<dbReference type="InterPro" id="IPR035090">
    <property type="entry name" value="Pyridoxal_P_attach_site"/>
</dbReference>
<evidence type="ECO:0000256" key="3">
    <source>
        <dbReference type="ARBA" id="ARBA00006047"/>
    </source>
</evidence>
<comment type="caution">
    <text evidence="12">The sequence shown here is derived from an EMBL/GenBank/DDBJ whole genome shotgun (WGS) entry which is preliminary data.</text>
</comment>
<comment type="function">
    <text evidence="9">Phosphorylase is an important allosteric enzyme in carbohydrate metabolism. Enzymes from different sources differ in their regulatory mechanisms and in their natural substrates. However, all known phosphorylases share catalytic and structural properties.</text>
</comment>
<dbReference type="GO" id="GO:0008184">
    <property type="term" value="F:glycogen phosphorylase activity"/>
    <property type="evidence" value="ECO:0007669"/>
    <property type="project" value="InterPro"/>
</dbReference>
<keyword evidence="7 10" id="KW-0663">Pyridoxal phosphate</keyword>
<dbReference type="Pfam" id="PF00343">
    <property type="entry name" value="Phosphorylase"/>
    <property type="match status" value="1"/>
</dbReference>
<dbReference type="GO" id="GO:0005737">
    <property type="term" value="C:cytoplasm"/>
    <property type="evidence" value="ECO:0007669"/>
    <property type="project" value="TreeGrafter"/>
</dbReference>
<evidence type="ECO:0000256" key="10">
    <source>
        <dbReference type="PIRSR" id="PIRSR000460-1"/>
    </source>
</evidence>
<dbReference type="OrthoDB" id="9760804at2"/>
<dbReference type="InterPro" id="IPR011833">
    <property type="entry name" value="Glycg_phsphrylas"/>
</dbReference>
<name>A0A1E8F030_9CLOT</name>
<feature type="modified residue" description="N6-(pyridoxal phosphate)lysine" evidence="10">
    <location>
        <position position="649"/>
    </location>
</feature>
<comment type="cofactor">
    <cofactor evidence="2 11">
        <name>pyridoxal 5'-phosphate</name>
        <dbReference type="ChEBI" id="CHEBI:597326"/>
    </cofactor>
</comment>
<dbReference type="EC" id="2.4.1.1" evidence="11"/>
<dbReference type="Proteomes" id="UP000175744">
    <property type="component" value="Unassembled WGS sequence"/>
</dbReference>
<dbReference type="SUPFAM" id="SSF53756">
    <property type="entry name" value="UDP-Glycosyltransferase/glycogen phosphorylase"/>
    <property type="match status" value="1"/>
</dbReference>
<dbReference type="EMBL" id="LZFO01000008">
    <property type="protein sequence ID" value="OFI06767.1"/>
    <property type="molecule type" value="Genomic_DNA"/>
</dbReference>
<accession>A0A1E8F030</accession>
<comment type="catalytic activity">
    <reaction evidence="1 11">
        <text>[(1-&gt;4)-alpha-D-glucosyl](n) + phosphate = [(1-&gt;4)-alpha-D-glucosyl](n-1) + alpha-D-glucose 1-phosphate</text>
        <dbReference type="Rhea" id="RHEA:41732"/>
        <dbReference type="Rhea" id="RHEA-COMP:9584"/>
        <dbReference type="Rhea" id="RHEA-COMP:9586"/>
        <dbReference type="ChEBI" id="CHEBI:15444"/>
        <dbReference type="ChEBI" id="CHEBI:43474"/>
        <dbReference type="ChEBI" id="CHEBI:58601"/>
        <dbReference type="EC" id="2.4.1.1"/>
    </reaction>
</comment>
<comment type="similarity">
    <text evidence="3 11">Belongs to the glycogen phosphorylase family.</text>
</comment>
<evidence type="ECO:0000256" key="1">
    <source>
        <dbReference type="ARBA" id="ARBA00001275"/>
    </source>
</evidence>
<evidence type="ECO:0000256" key="9">
    <source>
        <dbReference type="ARBA" id="ARBA00025174"/>
    </source>
</evidence>
<protein>
    <recommendedName>
        <fullName evidence="11">Alpha-1,4 glucan phosphorylase</fullName>
        <ecNumber evidence="11">2.4.1.1</ecNumber>
    </recommendedName>
</protein>
<organism evidence="12 13">
    <name type="scientific">Clostridium acetireducens DSM 10703</name>
    <dbReference type="NCBI Taxonomy" id="1121290"/>
    <lineage>
        <taxon>Bacteria</taxon>
        <taxon>Bacillati</taxon>
        <taxon>Bacillota</taxon>
        <taxon>Clostridia</taxon>
        <taxon>Eubacteriales</taxon>
        <taxon>Clostridiaceae</taxon>
        <taxon>Clostridium</taxon>
    </lineage>
</organism>
<evidence type="ECO:0000256" key="5">
    <source>
        <dbReference type="ARBA" id="ARBA00022676"/>
    </source>
</evidence>
<keyword evidence="4" id="KW-0321">Glycogen metabolism</keyword>
<dbReference type="PIRSF" id="PIRSF000460">
    <property type="entry name" value="Pprylas_GlgP"/>
    <property type="match status" value="1"/>
</dbReference>
<dbReference type="PANTHER" id="PTHR11468:SF3">
    <property type="entry name" value="GLYCOGEN PHOSPHORYLASE, LIVER FORM"/>
    <property type="match status" value="1"/>
</dbReference>
<comment type="function">
    <text evidence="11">Allosteric enzyme that catalyzes the rate-limiting step in glycogen catabolism, the phosphorolytic cleavage of glycogen to produce glucose-1-phosphate, and plays a central role in maintaining cellular and organismal glucose homeostasis.</text>
</comment>
<dbReference type="GO" id="GO:0005980">
    <property type="term" value="P:glycogen catabolic process"/>
    <property type="evidence" value="ECO:0007669"/>
    <property type="project" value="TreeGrafter"/>
</dbReference>
<reference evidence="12 13" key="1">
    <citation type="submission" date="2016-06" db="EMBL/GenBank/DDBJ databases">
        <title>Genome sequence of Clostridium acetireducens DSM 10703.</title>
        <authorList>
            <person name="Poehlein A."/>
            <person name="Fluechter S."/>
            <person name="Duerre P."/>
            <person name="Daniel R."/>
        </authorList>
    </citation>
    <scope>NUCLEOTIDE SEQUENCE [LARGE SCALE GENOMIC DNA]</scope>
    <source>
        <strain evidence="12 13">DSM 10703</strain>
    </source>
</reference>
<dbReference type="NCBIfam" id="TIGR02093">
    <property type="entry name" value="P_ylase"/>
    <property type="match status" value="1"/>
</dbReference>
<evidence type="ECO:0000256" key="11">
    <source>
        <dbReference type="RuleBase" id="RU000587"/>
    </source>
</evidence>
<keyword evidence="8 11" id="KW-0119">Carbohydrate metabolism</keyword>
<dbReference type="FunFam" id="3.40.50.2000:FF:000005">
    <property type="entry name" value="Alpha-1,4 glucan phosphorylase"/>
    <property type="match status" value="1"/>
</dbReference>
<dbReference type="InterPro" id="IPR000811">
    <property type="entry name" value="Glyco_trans_35"/>
</dbReference>
<evidence type="ECO:0000256" key="7">
    <source>
        <dbReference type="ARBA" id="ARBA00022898"/>
    </source>
</evidence>
<evidence type="ECO:0000256" key="2">
    <source>
        <dbReference type="ARBA" id="ARBA00001933"/>
    </source>
</evidence>
<evidence type="ECO:0000256" key="6">
    <source>
        <dbReference type="ARBA" id="ARBA00022679"/>
    </source>
</evidence>